<name>A0ABZ2FAD0_METCP</name>
<feature type="transmembrane region" description="Helical" evidence="7">
    <location>
        <begin position="239"/>
        <end position="256"/>
    </location>
</feature>
<feature type="transmembrane region" description="Helical" evidence="7">
    <location>
        <begin position="182"/>
        <end position="204"/>
    </location>
</feature>
<feature type="transmembrane region" description="Helical" evidence="7">
    <location>
        <begin position="106"/>
        <end position="124"/>
    </location>
</feature>
<keyword evidence="6 7" id="KW-0472">Membrane</keyword>
<reference evidence="8 9" key="1">
    <citation type="submission" date="2022-09" db="EMBL/GenBank/DDBJ databases">
        <authorList>
            <person name="Giprobiosintez L."/>
        </authorList>
    </citation>
    <scope>NUCLEOTIDE SEQUENCE [LARGE SCALE GENOMIC DNA]</scope>
    <source>
        <strain evidence="9">VKPM-B-12549 (GBS-15)</strain>
    </source>
</reference>
<dbReference type="RefSeq" id="WP_277458322.1">
    <property type="nucleotide sequence ID" value="NZ_CP104311.1"/>
</dbReference>
<feature type="transmembrane region" description="Helical" evidence="7">
    <location>
        <begin position="130"/>
        <end position="149"/>
    </location>
</feature>
<evidence type="ECO:0000256" key="4">
    <source>
        <dbReference type="ARBA" id="ARBA00022692"/>
    </source>
</evidence>
<protein>
    <submittedName>
        <fullName evidence="8">Glycosyltransferase family 4 protein</fullName>
    </submittedName>
</protein>
<organism evidence="8 9">
    <name type="scientific">Methylococcus capsulatus</name>
    <dbReference type="NCBI Taxonomy" id="414"/>
    <lineage>
        <taxon>Bacteria</taxon>
        <taxon>Pseudomonadati</taxon>
        <taxon>Pseudomonadota</taxon>
        <taxon>Gammaproteobacteria</taxon>
        <taxon>Methylococcales</taxon>
        <taxon>Methylococcaceae</taxon>
        <taxon>Methylococcus</taxon>
    </lineage>
</organism>
<evidence type="ECO:0000256" key="7">
    <source>
        <dbReference type="SAM" id="Phobius"/>
    </source>
</evidence>
<feature type="transmembrane region" description="Helical" evidence="7">
    <location>
        <begin position="73"/>
        <end position="94"/>
    </location>
</feature>
<evidence type="ECO:0000313" key="9">
    <source>
        <dbReference type="Proteomes" id="UP001359308"/>
    </source>
</evidence>
<dbReference type="Proteomes" id="UP001359308">
    <property type="component" value="Chromosome"/>
</dbReference>
<sequence>MLALMGGEVYWRLVVGEFAGSIAILAGGVLVAAVGFWDDHGHLSARWRLFAHLTAAALAVASLPDHGSLRLGPISFGAGAFADIIGVLVIAWMLNLFNFMDGIDGLAGLEVVSVGAGASLLLLLSLPPGAALPVAPGLLAAATLGFLLWNWPPAKIFMGDVGSGFAGYWLGCEAIANAKAGTLSLAVWLILAGVFVVDASFTLVRRMAGGQRWYEAHRSHAYQNAARLFGSHAAVDHRVLVINLVWLLPLAGLAVWNPAWELPLLILAYLPLLYLAIRLRAGQPEL</sequence>
<evidence type="ECO:0000256" key="5">
    <source>
        <dbReference type="ARBA" id="ARBA00022989"/>
    </source>
</evidence>
<gene>
    <name evidence="8" type="ORF">N4J17_10030</name>
</gene>
<comment type="subcellular location">
    <subcellularLocation>
        <location evidence="1">Cell membrane</location>
        <topology evidence="1">Multi-pass membrane protein</topology>
    </subcellularLocation>
</comment>
<feature type="transmembrane region" description="Helical" evidence="7">
    <location>
        <begin position="18"/>
        <end position="37"/>
    </location>
</feature>
<dbReference type="Pfam" id="PF00953">
    <property type="entry name" value="Glycos_transf_4"/>
    <property type="match status" value="1"/>
</dbReference>
<keyword evidence="3" id="KW-0808">Transferase</keyword>
<evidence type="ECO:0000313" key="8">
    <source>
        <dbReference type="EMBL" id="WWF03690.1"/>
    </source>
</evidence>
<keyword evidence="5 7" id="KW-1133">Transmembrane helix</keyword>
<evidence type="ECO:0000256" key="6">
    <source>
        <dbReference type="ARBA" id="ARBA00023136"/>
    </source>
</evidence>
<keyword evidence="4 7" id="KW-0812">Transmembrane</keyword>
<proteinExistence type="predicted"/>
<feature type="transmembrane region" description="Helical" evidence="7">
    <location>
        <begin position="49"/>
        <end position="67"/>
    </location>
</feature>
<dbReference type="CDD" id="cd06854">
    <property type="entry name" value="GT_WbpL_WbcO_like"/>
    <property type="match status" value="1"/>
</dbReference>
<dbReference type="InterPro" id="IPR000715">
    <property type="entry name" value="Glycosyl_transferase_4"/>
</dbReference>
<evidence type="ECO:0000256" key="1">
    <source>
        <dbReference type="ARBA" id="ARBA00004651"/>
    </source>
</evidence>
<feature type="transmembrane region" description="Helical" evidence="7">
    <location>
        <begin position="262"/>
        <end position="281"/>
    </location>
</feature>
<dbReference type="PANTHER" id="PTHR22926:SF3">
    <property type="entry name" value="UNDECAPRENYL-PHOSPHATE ALPHA-N-ACETYLGLUCOSAMINYL 1-PHOSPHATE TRANSFERASE"/>
    <property type="match status" value="1"/>
</dbReference>
<dbReference type="PANTHER" id="PTHR22926">
    <property type="entry name" value="PHOSPHO-N-ACETYLMURAMOYL-PENTAPEPTIDE-TRANSFERASE"/>
    <property type="match status" value="1"/>
</dbReference>
<keyword evidence="9" id="KW-1185">Reference proteome</keyword>
<evidence type="ECO:0000256" key="2">
    <source>
        <dbReference type="ARBA" id="ARBA00022475"/>
    </source>
</evidence>
<evidence type="ECO:0000256" key="3">
    <source>
        <dbReference type="ARBA" id="ARBA00022679"/>
    </source>
</evidence>
<dbReference type="EMBL" id="CP104311">
    <property type="protein sequence ID" value="WWF03690.1"/>
    <property type="molecule type" value="Genomic_DNA"/>
</dbReference>
<accession>A0ABZ2FAD0</accession>
<keyword evidence="2" id="KW-1003">Cell membrane</keyword>